<dbReference type="EMBL" id="CP098755">
    <property type="protein sequence ID" value="USG64019.1"/>
    <property type="molecule type" value="Genomic_DNA"/>
</dbReference>
<sequence length="51" mass="5913">MTAIKPRSDHPWRQAFLIRREVNEHIKKSGINPSINNYKVGGGRPTWNGRK</sequence>
<evidence type="ECO:0000313" key="2">
    <source>
        <dbReference type="Proteomes" id="UP001056500"/>
    </source>
</evidence>
<keyword evidence="2" id="KW-1185">Reference proteome</keyword>
<organism evidence="1 2">
    <name type="scientific">Brevibacillus ruminantium</name>
    <dbReference type="NCBI Taxonomy" id="2950604"/>
    <lineage>
        <taxon>Bacteria</taxon>
        <taxon>Bacillati</taxon>
        <taxon>Bacillota</taxon>
        <taxon>Bacilli</taxon>
        <taxon>Bacillales</taxon>
        <taxon>Paenibacillaceae</taxon>
        <taxon>Brevibacillus</taxon>
    </lineage>
</organism>
<accession>A0ABY4WB81</accession>
<name>A0ABY4WB81_9BACL</name>
<protein>
    <submittedName>
        <fullName evidence="1">Uncharacterized protein</fullName>
    </submittedName>
</protein>
<gene>
    <name evidence="1" type="ORF">NDK47_17875</name>
</gene>
<reference evidence="1" key="1">
    <citation type="submission" date="2022-06" db="EMBL/GenBank/DDBJ databases">
        <title>Genome sequencing of Brevibacillus sp. BB3-R1.</title>
        <authorList>
            <person name="Heo J."/>
            <person name="Lee D."/>
            <person name="Won M."/>
            <person name="Han B.-H."/>
            <person name="Hong S.-B."/>
            <person name="Kwon S.-W."/>
        </authorList>
    </citation>
    <scope>NUCLEOTIDE SEQUENCE</scope>
    <source>
        <strain evidence="1">BB3-R1</strain>
    </source>
</reference>
<dbReference type="RefSeq" id="WP_251871106.1">
    <property type="nucleotide sequence ID" value="NZ_CP098755.1"/>
</dbReference>
<proteinExistence type="predicted"/>
<evidence type="ECO:0000313" key="1">
    <source>
        <dbReference type="EMBL" id="USG64019.1"/>
    </source>
</evidence>
<dbReference type="Proteomes" id="UP001056500">
    <property type="component" value="Chromosome"/>
</dbReference>